<keyword evidence="3" id="KW-1185">Reference proteome</keyword>
<dbReference type="SUPFAM" id="SSF109604">
    <property type="entry name" value="HD-domain/PDEase-like"/>
    <property type="match status" value="1"/>
</dbReference>
<dbReference type="CDD" id="cd00077">
    <property type="entry name" value="HDc"/>
    <property type="match status" value="1"/>
</dbReference>
<evidence type="ECO:0000313" key="2">
    <source>
        <dbReference type="EMBL" id="SFS98815.1"/>
    </source>
</evidence>
<dbReference type="SMART" id="SM00471">
    <property type="entry name" value="HDc"/>
    <property type="match status" value="1"/>
</dbReference>
<evidence type="ECO:0000259" key="1">
    <source>
        <dbReference type="PROSITE" id="PS51831"/>
    </source>
</evidence>
<dbReference type="Gene3D" id="1.10.3210.50">
    <property type="match status" value="1"/>
</dbReference>
<dbReference type="InterPro" id="IPR006675">
    <property type="entry name" value="HDIG_dom"/>
</dbReference>
<dbReference type="PANTHER" id="PTHR33594">
    <property type="entry name" value="SUPERFAMILY HYDROLASE, PUTATIVE (AFU_ORTHOLOGUE AFUA_1G03035)-RELATED"/>
    <property type="match status" value="1"/>
</dbReference>
<gene>
    <name evidence="2" type="ORF">SAMN04488556_3718</name>
</gene>
<feature type="domain" description="HD" evidence="1">
    <location>
        <begin position="41"/>
        <end position="148"/>
    </location>
</feature>
<dbReference type="InterPro" id="IPR006674">
    <property type="entry name" value="HD_domain"/>
</dbReference>
<name>A0A1I6UBK7_9EURY</name>
<dbReference type="Proteomes" id="UP000199199">
    <property type="component" value="Unassembled WGS sequence"/>
</dbReference>
<organism evidence="2 3">
    <name type="scientific">Halostagnicola kamekurae</name>
    <dbReference type="NCBI Taxonomy" id="619731"/>
    <lineage>
        <taxon>Archaea</taxon>
        <taxon>Methanobacteriati</taxon>
        <taxon>Methanobacteriota</taxon>
        <taxon>Stenosarchaea group</taxon>
        <taxon>Halobacteria</taxon>
        <taxon>Halobacteriales</taxon>
        <taxon>Natrialbaceae</taxon>
        <taxon>Halostagnicola</taxon>
    </lineage>
</organism>
<dbReference type="PROSITE" id="PS51831">
    <property type="entry name" value="HD"/>
    <property type="match status" value="1"/>
</dbReference>
<dbReference type="PANTHER" id="PTHR33594:SF1">
    <property type="entry name" value="HD_PDEASE DOMAIN-CONTAINING PROTEIN"/>
    <property type="match status" value="1"/>
</dbReference>
<sequence length="237" mass="26877">MFFKITKRPRCDFLDIMPSRLGSLARELSLPYYEDAFPAHDIFHAKRVRDVSLRLADEHPDSVDREVLASAAWFHDIGRPLERVGDIDDHDKWAANEVTTLLENEDVTDDRITAIEHCLRAHSIRASSPDPETIEAKLLFDADKLDATGAVGIVRLACIIGERSGRTGNQYAVIDDKTTLSGDRAEVPDIDLVCEWARERLDALQTDPGRRLGESRWDFMENFFTQFTHEIDAGPKK</sequence>
<dbReference type="NCBIfam" id="TIGR00277">
    <property type="entry name" value="HDIG"/>
    <property type="match status" value="1"/>
</dbReference>
<dbReference type="EMBL" id="FOZS01000004">
    <property type="protein sequence ID" value="SFS98815.1"/>
    <property type="molecule type" value="Genomic_DNA"/>
</dbReference>
<dbReference type="AlphaFoldDB" id="A0A1I6UBK7"/>
<evidence type="ECO:0000313" key="3">
    <source>
        <dbReference type="Proteomes" id="UP000199199"/>
    </source>
</evidence>
<accession>A0A1I6UBK7</accession>
<reference evidence="3" key="1">
    <citation type="submission" date="2016-10" db="EMBL/GenBank/DDBJ databases">
        <authorList>
            <person name="Varghese N."/>
            <person name="Submissions S."/>
        </authorList>
    </citation>
    <scope>NUCLEOTIDE SEQUENCE [LARGE SCALE GENOMIC DNA]</scope>
    <source>
        <strain evidence="3">DSM 22427</strain>
    </source>
</reference>
<dbReference type="InterPro" id="IPR003607">
    <property type="entry name" value="HD/PDEase_dom"/>
</dbReference>
<protein>
    <recommendedName>
        <fullName evidence="1">HD domain-containing protein</fullName>
    </recommendedName>
</protein>
<proteinExistence type="predicted"/>
<dbReference type="Pfam" id="PF01966">
    <property type="entry name" value="HD"/>
    <property type="match status" value="1"/>
</dbReference>